<evidence type="ECO:0000256" key="6">
    <source>
        <dbReference type="ARBA" id="ARBA00023304"/>
    </source>
</evidence>
<dbReference type="UniPathway" id="UPA00047">
    <property type="reaction ID" value="UER00055"/>
</dbReference>
<comment type="subunit">
    <text evidence="4 8">Dimer of large and small chains.</text>
</comment>
<dbReference type="Pfam" id="PF22629">
    <property type="entry name" value="ACT_AHAS_ss"/>
    <property type="match status" value="1"/>
</dbReference>
<proteinExistence type="inferred from homology"/>
<dbReference type="NCBIfam" id="NF008864">
    <property type="entry name" value="PRK11895.1"/>
    <property type="match status" value="1"/>
</dbReference>
<dbReference type="FunFam" id="3.30.70.260:FF:000001">
    <property type="entry name" value="Acetolactate synthase, small subunit"/>
    <property type="match status" value="1"/>
</dbReference>
<keyword evidence="5 8" id="KW-0028">Amino-acid biosynthesis</keyword>
<evidence type="ECO:0000313" key="10">
    <source>
        <dbReference type="EMBL" id="CAA9279331.1"/>
    </source>
</evidence>
<dbReference type="InterPro" id="IPR054480">
    <property type="entry name" value="AHAS_small-like_ACT"/>
</dbReference>
<dbReference type="PROSITE" id="PS51671">
    <property type="entry name" value="ACT"/>
    <property type="match status" value="1"/>
</dbReference>
<dbReference type="InterPro" id="IPR045865">
    <property type="entry name" value="ACT-like_dom_sf"/>
</dbReference>
<evidence type="ECO:0000256" key="8">
    <source>
        <dbReference type="RuleBase" id="RU368092"/>
    </source>
</evidence>
<dbReference type="GO" id="GO:0005829">
    <property type="term" value="C:cytosol"/>
    <property type="evidence" value="ECO:0007669"/>
    <property type="project" value="TreeGrafter"/>
</dbReference>
<dbReference type="PANTHER" id="PTHR30239">
    <property type="entry name" value="ACETOLACTATE SYNTHASE SMALL SUBUNIT"/>
    <property type="match status" value="1"/>
</dbReference>
<dbReference type="SUPFAM" id="SSF55021">
    <property type="entry name" value="ACT-like"/>
    <property type="match status" value="2"/>
</dbReference>
<gene>
    <name evidence="10" type="ORF">AVDCRST_MAG10-3799</name>
</gene>
<dbReference type="GO" id="GO:0009099">
    <property type="term" value="P:L-valine biosynthetic process"/>
    <property type="evidence" value="ECO:0007669"/>
    <property type="project" value="UniProtKB-UniRule"/>
</dbReference>
<dbReference type="InterPro" id="IPR019455">
    <property type="entry name" value="Acetolactate_synth_ssu_C"/>
</dbReference>
<evidence type="ECO:0000256" key="5">
    <source>
        <dbReference type="ARBA" id="ARBA00022605"/>
    </source>
</evidence>
<dbReference type="AlphaFoldDB" id="A0A6J4JGL9"/>
<keyword evidence="8 10" id="KW-0808">Transferase</keyword>
<evidence type="ECO:0000256" key="2">
    <source>
        <dbReference type="ARBA" id="ARBA00005025"/>
    </source>
</evidence>
<comment type="catalytic activity">
    <reaction evidence="7 8">
        <text>2 pyruvate + H(+) = (2S)-2-acetolactate + CO2</text>
        <dbReference type="Rhea" id="RHEA:25249"/>
        <dbReference type="ChEBI" id="CHEBI:15361"/>
        <dbReference type="ChEBI" id="CHEBI:15378"/>
        <dbReference type="ChEBI" id="CHEBI:16526"/>
        <dbReference type="ChEBI" id="CHEBI:58476"/>
        <dbReference type="EC" id="2.2.1.6"/>
    </reaction>
</comment>
<comment type="pathway">
    <text evidence="2 8">Amino-acid biosynthesis; L-valine biosynthesis; L-valine from pyruvate: step 1/4.</text>
</comment>
<name>A0A6J4JGL9_9ACTN</name>
<evidence type="ECO:0000256" key="4">
    <source>
        <dbReference type="ARBA" id="ARBA00011744"/>
    </source>
</evidence>
<evidence type="ECO:0000256" key="1">
    <source>
        <dbReference type="ARBA" id="ARBA00004974"/>
    </source>
</evidence>
<dbReference type="InterPro" id="IPR004789">
    <property type="entry name" value="Acetalactate_synth_ssu"/>
</dbReference>
<dbReference type="InterPro" id="IPR039557">
    <property type="entry name" value="AHAS_ACT"/>
</dbReference>
<dbReference type="UniPathway" id="UPA00049">
    <property type="reaction ID" value="UER00059"/>
</dbReference>
<dbReference type="GO" id="GO:1990610">
    <property type="term" value="F:acetolactate synthase regulator activity"/>
    <property type="evidence" value="ECO:0007669"/>
    <property type="project" value="UniProtKB-UniRule"/>
</dbReference>
<comment type="function">
    <text evidence="8">Catalyzes the conversion of 2 pyruvate molecules into acetolactate in the first common step of the biosynthetic pathway of the branched-amino acids such as leucine, isoleucine, and valine.</text>
</comment>
<comment type="pathway">
    <text evidence="1 8">Amino-acid biosynthesis; L-isoleucine biosynthesis; L-isoleucine from 2-oxobutanoate: step 1/4.</text>
</comment>
<feature type="domain" description="ACT" evidence="9">
    <location>
        <begin position="15"/>
        <end position="89"/>
    </location>
</feature>
<reference evidence="10" key="1">
    <citation type="submission" date="2020-02" db="EMBL/GenBank/DDBJ databases">
        <authorList>
            <person name="Meier V. D."/>
        </authorList>
    </citation>
    <scope>NUCLEOTIDE SEQUENCE</scope>
    <source>
        <strain evidence="10">AVDCRST_MAG10</strain>
    </source>
</reference>
<accession>A0A6J4JGL9</accession>
<dbReference type="GO" id="GO:0009097">
    <property type="term" value="P:isoleucine biosynthetic process"/>
    <property type="evidence" value="ECO:0007669"/>
    <property type="project" value="UniProtKB-UniRule"/>
</dbReference>
<dbReference type="EC" id="2.2.1.6" evidence="8"/>
<keyword evidence="6 8" id="KW-0100">Branched-chain amino acid biosynthesis</keyword>
<evidence type="ECO:0000259" key="9">
    <source>
        <dbReference type="PROSITE" id="PS51671"/>
    </source>
</evidence>
<dbReference type="InterPro" id="IPR027271">
    <property type="entry name" value="Acetolactate_synth/TF_NikR_C"/>
</dbReference>
<dbReference type="Pfam" id="PF10369">
    <property type="entry name" value="ALS_ss_C"/>
    <property type="match status" value="1"/>
</dbReference>
<evidence type="ECO:0000256" key="7">
    <source>
        <dbReference type="ARBA" id="ARBA00048670"/>
    </source>
</evidence>
<dbReference type="PANTHER" id="PTHR30239:SF0">
    <property type="entry name" value="ACETOLACTATE SYNTHASE SMALL SUBUNIT 1, CHLOROPLASTIC"/>
    <property type="match status" value="1"/>
</dbReference>
<dbReference type="Gene3D" id="3.30.70.1150">
    <property type="entry name" value="ACT-like. Chain A, domain 2"/>
    <property type="match status" value="1"/>
</dbReference>
<dbReference type="InterPro" id="IPR002912">
    <property type="entry name" value="ACT_dom"/>
</dbReference>
<dbReference type="Gene3D" id="3.30.70.260">
    <property type="match status" value="1"/>
</dbReference>
<evidence type="ECO:0000256" key="3">
    <source>
        <dbReference type="ARBA" id="ARBA00006341"/>
    </source>
</evidence>
<dbReference type="EMBL" id="CADCTB010000226">
    <property type="protein sequence ID" value="CAA9279331.1"/>
    <property type="molecule type" value="Genomic_DNA"/>
</dbReference>
<dbReference type="CDD" id="cd04878">
    <property type="entry name" value="ACT_AHAS"/>
    <property type="match status" value="1"/>
</dbReference>
<comment type="similarity">
    <text evidence="3 8">Belongs to the acetolactate synthase small subunit family.</text>
</comment>
<dbReference type="NCBIfam" id="TIGR00119">
    <property type="entry name" value="acolac_sm"/>
    <property type="match status" value="1"/>
</dbReference>
<sequence length="187" mass="20330">MAGTAATGAGPRHHILTVLVENKAGVLARVSSLFARRGFNIYSLAVAPTDDERFSRITIVVDVESSPLEQVTKQLFKLINVVKISELDPADAVEREMMMVTVNAEPGTRGQVIELVDVFQGRIVDVGHSELTVELAGPPSKLDDFEDLMRAYGISALQRTGRVALPRLERQAQRLPNTGIRSLGKVG</sequence>
<organism evidence="10">
    <name type="scientific">uncultured Acidimicrobiales bacterium</name>
    <dbReference type="NCBI Taxonomy" id="310071"/>
    <lineage>
        <taxon>Bacteria</taxon>
        <taxon>Bacillati</taxon>
        <taxon>Actinomycetota</taxon>
        <taxon>Acidimicrobiia</taxon>
        <taxon>Acidimicrobiales</taxon>
        <taxon>environmental samples</taxon>
    </lineage>
</organism>
<protein>
    <recommendedName>
        <fullName evidence="8">Acetolactate synthase small subunit</fullName>
        <shortName evidence="8">AHAS</shortName>
        <shortName evidence="8">ALS</shortName>
        <ecNumber evidence="8">2.2.1.6</ecNumber>
    </recommendedName>
    <alternativeName>
        <fullName evidence="8">Acetohydroxy-acid synthase small subunit</fullName>
    </alternativeName>
</protein>
<dbReference type="GO" id="GO:0003984">
    <property type="term" value="F:acetolactate synthase activity"/>
    <property type="evidence" value="ECO:0007669"/>
    <property type="project" value="UniProtKB-UniRule"/>
</dbReference>